<dbReference type="Proteomes" id="UP001595420">
    <property type="component" value="Unassembled WGS sequence"/>
</dbReference>
<evidence type="ECO:0000313" key="2">
    <source>
        <dbReference type="Proteomes" id="UP001595420"/>
    </source>
</evidence>
<dbReference type="InterPro" id="IPR018727">
    <property type="entry name" value="DUF2267"/>
</dbReference>
<organism evidence="1 2">
    <name type="scientific">Falsiroseomonas tokyonensis</name>
    <dbReference type="NCBI Taxonomy" id="430521"/>
    <lineage>
        <taxon>Bacteria</taxon>
        <taxon>Pseudomonadati</taxon>
        <taxon>Pseudomonadota</taxon>
        <taxon>Alphaproteobacteria</taxon>
        <taxon>Acetobacterales</taxon>
        <taxon>Roseomonadaceae</taxon>
        <taxon>Falsiroseomonas</taxon>
    </lineage>
</organism>
<proteinExistence type="predicted"/>
<protein>
    <submittedName>
        <fullName evidence="1">DUF2267 domain-containing protein</fullName>
    </submittedName>
</protein>
<keyword evidence="2" id="KW-1185">Reference proteome</keyword>
<name>A0ABV7C0R5_9PROT</name>
<evidence type="ECO:0000313" key="1">
    <source>
        <dbReference type="EMBL" id="MFC3003497.1"/>
    </source>
</evidence>
<gene>
    <name evidence="1" type="ORF">ACFOD3_26625</name>
</gene>
<sequence length="109" mass="12197">MAATSLEVWDRTIQTTNVWLDEIMERIGPARQDALQPPRAVLRRLRARLPVELAVHLGAQLPLLVGGTYDEQWHIGGERLPSRMMEECLENVALRLGRAHPIGPDAITA</sequence>
<reference evidence="2" key="1">
    <citation type="journal article" date="2019" name="Int. J. Syst. Evol. Microbiol.">
        <title>The Global Catalogue of Microorganisms (GCM) 10K type strain sequencing project: providing services to taxonomists for standard genome sequencing and annotation.</title>
        <authorList>
            <consortium name="The Broad Institute Genomics Platform"/>
            <consortium name="The Broad Institute Genome Sequencing Center for Infectious Disease"/>
            <person name="Wu L."/>
            <person name="Ma J."/>
        </authorList>
    </citation>
    <scope>NUCLEOTIDE SEQUENCE [LARGE SCALE GENOMIC DNA]</scope>
    <source>
        <strain evidence="2">CGMCC 1.16855</strain>
    </source>
</reference>
<dbReference type="RefSeq" id="WP_216839953.1">
    <property type="nucleotide sequence ID" value="NZ_JAFNJS010000012.1"/>
</dbReference>
<dbReference type="Pfam" id="PF10025">
    <property type="entry name" value="DUF2267"/>
    <property type="match status" value="1"/>
</dbReference>
<dbReference type="EMBL" id="JBHRSB010000012">
    <property type="protein sequence ID" value="MFC3003497.1"/>
    <property type="molecule type" value="Genomic_DNA"/>
</dbReference>
<comment type="caution">
    <text evidence="1">The sequence shown here is derived from an EMBL/GenBank/DDBJ whole genome shotgun (WGS) entry which is preliminary data.</text>
</comment>
<accession>A0ABV7C0R5</accession>